<protein>
    <submittedName>
        <fullName evidence="1">Uncharacterized protein</fullName>
    </submittedName>
</protein>
<evidence type="ECO:0000313" key="2">
    <source>
        <dbReference type="Proteomes" id="UP000295781"/>
    </source>
</evidence>
<proteinExistence type="predicted"/>
<dbReference type="Proteomes" id="UP000295781">
    <property type="component" value="Chromosome"/>
</dbReference>
<organism evidence="1 2">
    <name type="scientific">Sorangium cellulosum</name>
    <name type="common">Polyangium cellulosum</name>
    <dbReference type="NCBI Taxonomy" id="56"/>
    <lineage>
        <taxon>Bacteria</taxon>
        <taxon>Pseudomonadati</taxon>
        <taxon>Myxococcota</taxon>
        <taxon>Polyangia</taxon>
        <taxon>Polyangiales</taxon>
        <taxon>Polyangiaceae</taxon>
        <taxon>Sorangium</taxon>
    </lineage>
</organism>
<reference evidence="1 2" key="1">
    <citation type="submission" date="2015-09" db="EMBL/GenBank/DDBJ databases">
        <title>Sorangium comparison.</title>
        <authorList>
            <person name="Zaburannyi N."/>
            <person name="Bunk B."/>
            <person name="Overmann J."/>
            <person name="Mueller R."/>
        </authorList>
    </citation>
    <scope>NUCLEOTIDE SEQUENCE [LARGE SCALE GENOMIC DNA]</scope>
    <source>
        <strain evidence="1 2">So ceGT47</strain>
    </source>
</reference>
<dbReference type="EMBL" id="CP012670">
    <property type="protein sequence ID" value="AUX25823.1"/>
    <property type="molecule type" value="Genomic_DNA"/>
</dbReference>
<dbReference type="AlphaFoldDB" id="A0A4P2Q9R2"/>
<evidence type="ECO:0000313" key="1">
    <source>
        <dbReference type="EMBL" id="AUX25823.1"/>
    </source>
</evidence>
<accession>A0A4P2Q9R2</accession>
<sequence>MSRGHDSALSRWYTAATAPAQQLGAAPHELAGAARLRWPRRSPITGFEGTEHDLSSHELRKQEVRVWGLDDESRGLLRAETTHMPALRAVLARARQVDSAPGLLLVDATVEELDEMYTLVDHLLDATRSRRRRELLGGLRADLCMAMDGFQAAL</sequence>
<name>A0A4P2Q9R2_SORCE</name>
<gene>
    <name evidence="1" type="ORF">SOCEGT47_063750</name>
</gene>